<name>A0A2H5EYF5_9RHOB</name>
<dbReference type="EMBL" id="CP025430">
    <property type="protein sequence ID" value="AUH64317.1"/>
    <property type="molecule type" value="Genomic_DNA"/>
</dbReference>
<protein>
    <submittedName>
        <fullName evidence="5">Flagellar motor protein MotB</fullName>
    </submittedName>
</protein>
<organism evidence="5 6">
    <name type="scientific">Paracoccus zhejiangensis</name>
    <dbReference type="NCBI Taxonomy" id="1077935"/>
    <lineage>
        <taxon>Bacteria</taxon>
        <taxon>Pseudomonadati</taxon>
        <taxon>Pseudomonadota</taxon>
        <taxon>Alphaproteobacteria</taxon>
        <taxon>Rhodobacterales</taxon>
        <taxon>Paracoccaceae</taxon>
        <taxon>Paracoccus</taxon>
    </lineage>
</organism>
<keyword evidence="6" id="KW-1185">Reference proteome</keyword>
<dbReference type="AlphaFoldDB" id="A0A2H5EYF5"/>
<dbReference type="PANTHER" id="PTHR30329:SF21">
    <property type="entry name" value="LIPOPROTEIN YIAD-RELATED"/>
    <property type="match status" value="1"/>
</dbReference>
<feature type="compositionally biased region" description="Basic and acidic residues" evidence="2">
    <location>
        <begin position="175"/>
        <end position="187"/>
    </location>
</feature>
<keyword evidence="1" id="KW-0472">Membrane</keyword>
<feature type="chain" id="PRO_5014127423" evidence="3">
    <location>
        <begin position="26"/>
        <end position="665"/>
    </location>
</feature>
<accession>A0A2H5EYF5</accession>
<evidence type="ECO:0000313" key="6">
    <source>
        <dbReference type="Proteomes" id="UP000234530"/>
    </source>
</evidence>
<dbReference type="PANTHER" id="PTHR30329">
    <property type="entry name" value="STATOR ELEMENT OF FLAGELLAR MOTOR COMPLEX"/>
    <property type="match status" value="1"/>
</dbReference>
<evidence type="ECO:0000256" key="1">
    <source>
        <dbReference type="PROSITE-ProRule" id="PRU00473"/>
    </source>
</evidence>
<dbReference type="CDD" id="cd07185">
    <property type="entry name" value="OmpA_C-like"/>
    <property type="match status" value="1"/>
</dbReference>
<dbReference type="GO" id="GO:0016020">
    <property type="term" value="C:membrane"/>
    <property type="evidence" value="ECO:0007669"/>
    <property type="project" value="UniProtKB-UniRule"/>
</dbReference>
<evidence type="ECO:0000256" key="2">
    <source>
        <dbReference type="SAM" id="MobiDB-lite"/>
    </source>
</evidence>
<keyword evidence="5" id="KW-0966">Cell projection</keyword>
<dbReference type="InterPro" id="IPR036737">
    <property type="entry name" value="OmpA-like_sf"/>
</dbReference>
<dbReference type="InterPro" id="IPR006665">
    <property type="entry name" value="OmpA-like"/>
</dbReference>
<dbReference type="KEGG" id="pzh:CX676_09205"/>
<dbReference type="PROSITE" id="PS51123">
    <property type="entry name" value="OMPA_2"/>
    <property type="match status" value="1"/>
</dbReference>
<gene>
    <name evidence="5" type="ORF">CX676_09205</name>
</gene>
<reference evidence="5 6" key="1">
    <citation type="journal article" date="2013" name="Antonie Van Leeuwenhoek">
        <title>Paracoccus zhejiangensis sp. nov., isolated from activated sludge in wastewater-treatment system.</title>
        <authorList>
            <person name="Wu Z.G."/>
            <person name="Zhang D.F."/>
            <person name="Liu Y.L."/>
            <person name="Wang F."/>
            <person name="Jiang X."/>
            <person name="Li C."/>
            <person name="Li S.P."/>
            <person name="Hong Q."/>
            <person name="Li W.J."/>
        </authorList>
    </citation>
    <scope>NUCLEOTIDE SEQUENCE [LARGE SCALE GENOMIC DNA]</scope>
    <source>
        <strain evidence="5 6">J6</strain>
    </source>
</reference>
<dbReference type="InterPro" id="IPR050330">
    <property type="entry name" value="Bact_OuterMem_StrucFunc"/>
</dbReference>
<keyword evidence="3" id="KW-0732">Signal</keyword>
<keyword evidence="5" id="KW-0969">Cilium</keyword>
<dbReference type="Pfam" id="PF00691">
    <property type="entry name" value="OmpA"/>
    <property type="match status" value="1"/>
</dbReference>
<dbReference type="Proteomes" id="UP000234530">
    <property type="component" value="Chromosome"/>
</dbReference>
<evidence type="ECO:0000259" key="4">
    <source>
        <dbReference type="PROSITE" id="PS51123"/>
    </source>
</evidence>
<sequence>MRRIIHNTTAIAATIALLMPQLALAEMRLPNDRASKEAEKRSTKMPNLASALQDELAAGLTVDSLICANGDARPCGDKVRLMTPRGVMVEVAEDDTIILAPERQQVNEADAEGKLTPRDGARAAANPVGAEPVVAEATTESVAGALAEALRQAQGDDATEAAVKAAETLLQEAVPKPEQRPRQRSAESAKPAVALDPSLPLRLLESDQARQRYDEMPRLARVLRAEIGQGLTLGDLSCQNGDALPCPKGVTMVTPRGIAVAVNTETGNVALRQLSQQTNTVTAEGDVLPRAPESDTIATAAAKEAAAAATSPVAAALEAAMGQGHMVEEEKVTEENTRSSAEDFEASLRAALQQAATGEAPQRNAAAENEDDNDLAKALILGLGAVAVGSMLNNNRQVALATPDRVVVERADGSQEVIKDEVALLRQPGSTVATENFDDGSSRTIVTREDGSKVVTIRDTDLRVLRRTLIAADGKSTMLIDDTADVKPVDVASLPEPAPVQTTTGTLSEDELRAALQRESDIDRRFTLGQIRNIPEVRALVAPVNIDAITFDTGSAAINPNQAQQLASLGRVIQDAVAKNPREVFMIEGHTDTVGAGAMNLALSDRRAESVALALSEYFDVPPENMVVQGYGEQFLKVRAEGDIRANRRASVRRITDLLQTAQAN</sequence>
<dbReference type="RefSeq" id="WP_101752354.1">
    <property type="nucleotide sequence ID" value="NZ_CP025430.1"/>
</dbReference>
<dbReference type="OrthoDB" id="9792021at2"/>
<keyword evidence="5" id="KW-0282">Flagellum</keyword>
<dbReference type="SUPFAM" id="SSF103088">
    <property type="entry name" value="OmpA-like"/>
    <property type="match status" value="1"/>
</dbReference>
<evidence type="ECO:0000313" key="5">
    <source>
        <dbReference type="EMBL" id="AUH64317.1"/>
    </source>
</evidence>
<evidence type="ECO:0000256" key="3">
    <source>
        <dbReference type="SAM" id="SignalP"/>
    </source>
</evidence>
<feature type="domain" description="OmpA-like" evidence="4">
    <location>
        <begin position="538"/>
        <end position="663"/>
    </location>
</feature>
<feature type="region of interest" description="Disordered" evidence="2">
    <location>
        <begin position="171"/>
        <end position="193"/>
    </location>
</feature>
<feature type="signal peptide" evidence="3">
    <location>
        <begin position="1"/>
        <end position="25"/>
    </location>
</feature>
<proteinExistence type="predicted"/>
<dbReference type="Gene3D" id="3.30.1330.60">
    <property type="entry name" value="OmpA-like domain"/>
    <property type="match status" value="1"/>
</dbReference>